<dbReference type="EMBL" id="JBJKFK010008864">
    <property type="protein sequence ID" value="KAL3306959.1"/>
    <property type="molecule type" value="Genomic_DNA"/>
</dbReference>
<accession>A0ABD2PI62</accession>
<organism evidence="1 2">
    <name type="scientific">Cichlidogyrus casuarinus</name>
    <dbReference type="NCBI Taxonomy" id="1844966"/>
    <lineage>
        <taxon>Eukaryota</taxon>
        <taxon>Metazoa</taxon>
        <taxon>Spiralia</taxon>
        <taxon>Lophotrochozoa</taxon>
        <taxon>Platyhelminthes</taxon>
        <taxon>Monogenea</taxon>
        <taxon>Monopisthocotylea</taxon>
        <taxon>Dactylogyridea</taxon>
        <taxon>Ancyrocephalidae</taxon>
        <taxon>Cichlidogyrus</taxon>
    </lineage>
</organism>
<reference evidence="1 2" key="1">
    <citation type="submission" date="2024-11" db="EMBL/GenBank/DDBJ databases">
        <title>Adaptive evolution of stress response genes in parasites aligns with host niche diversity.</title>
        <authorList>
            <person name="Hahn C."/>
            <person name="Resl P."/>
        </authorList>
    </citation>
    <scope>NUCLEOTIDE SEQUENCE [LARGE SCALE GENOMIC DNA]</scope>
    <source>
        <strain evidence="1">EGGRZ-B1_66</strain>
        <tissue evidence="1">Body</tissue>
    </source>
</reference>
<dbReference type="AlphaFoldDB" id="A0ABD2PI62"/>
<evidence type="ECO:0000313" key="2">
    <source>
        <dbReference type="Proteomes" id="UP001626550"/>
    </source>
</evidence>
<protein>
    <submittedName>
        <fullName evidence="1">Uncharacterized protein</fullName>
    </submittedName>
</protein>
<dbReference type="Proteomes" id="UP001626550">
    <property type="component" value="Unassembled WGS sequence"/>
</dbReference>
<comment type="caution">
    <text evidence="1">The sequence shown here is derived from an EMBL/GenBank/DDBJ whole genome shotgun (WGS) entry which is preliminary data.</text>
</comment>
<sequence length="62" mass="7029">MTAVRVSQDHAAKYQQNVSWCYKKHDPNDGTIQDSVHRTNSKLFAQGYGLETDCSNPKTEEV</sequence>
<gene>
    <name evidence="1" type="ORF">Ciccas_014542</name>
</gene>
<proteinExistence type="predicted"/>
<name>A0ABD2PI62_9PLAT</name>
<keyword evidence="2" id="KW-1185">Reference proteome</keyword>
<evidence type="ECO:0000313" key="1">
    <source>
        <dbReference type="EMBL" id="KAL3306959.1"/>
    </source>
</evidence>